<organism evidence="1 2">
    <name type="scientific">Plantactinospora siamensis</name>
    <dbReference type="NCBI Taxonomy" id="555372"/>
    <lineage>
        <taxon>Bacteria</taxon>
        <taxon>Bacillati</taxon>
        <taxon>Actinomycetota</taxon>
        <taxon>Actinomycetes</taxon>
        <taxon>Micromonosporales</taxon>
        <taxon>Micromonosporaceae</taxon>
        <taxon>Plantactinospora</taxon>
    </lineage>
</organism>
<proteinExistence type="predicted"/>
<keyword evidence="2" id="KW-1185">Reference proteome</keyword>
<evidence type="ECO:0000313" key="1">
    <source>
        <dbReference type="EMBL" id="MFC0564423.1"/>
    </source>
</evidence>
<name>A0ABV6NWI7_9ACTN</name>
<accession>A0ABV6NWI7</accession>
<dbReference type="Proteomes" id="UP001589894">
    <property type="component" value="Unassembled WGS sequence"/>
</dbReference>
<dbReference type="EMBL" id="JBHLUE010000005">
    <property type="protein sequence ID" value="MFC0564423.1"/>
    <property type="molecule type" value="Genomic_DNA"/>
</dbReference>
<sequence>MEQYLSEAALEGRWLRSSSADPALSTSILVRHNVNTVSIRRGKGGLVLVFDDVEWEDFMRGAKNGEFDRPDKAP</sequence>
<gene>
    <name evidence="1" type="ORF">ACFFHU_09775</name>
</gene>
<dbReference type="RefSeq" id="WP_377337422.1">
    <property type="nucleotide sequence ID" value="NZ_JBHLUE010000005.1"/>
</dbReference>
<evidence type="ECO:0000313" key="2">
    <source>
        <dbReference type="Proteomes" id="UP001589894"/>
    </source>
</evidence>
<comment type="caution">
    <text evidence="1">The sequence shown here is derived from an EMBL/GenBank/DDBJ whole genome shotgun (WGS) entry which is preliminary data.</text>
</comment>
<protein>
    <submittedName>
        <fullName evidence="1">DUF397 domain-containing protein</fullName>
    </submittedName>
</protein>
<reference evidence="1 2" key="1">
    <citation type="submission" date="2024-09" db="EMBL/GenBank/DDBJ databases">
        <authorList>
            <person name="Sun Q."/>
            <person name="Mori K."/>
        </authorList>
    </citation>
    <scope>NUCLEOTIDE SEQUENCE [LARGE SCALE GENOMIC DNA]</scope>
    <source>
        <strain evidence="1 2">TBRC 2205</strain>
    </source>
</reference>